<keyword evidence="3 6" id="KW-0564">Palmitate</keyword>
<dbReference type="RefSeq" id="WP_076584837.1">
    <property type="nucleotide sequence ID" value="NZ_FTLW01000001.1"/>
</dbReference>
<dbReference type="Gene3D" id="3.30.160.150">
    <property type="entry name" value="Lipoprotein like domain"/>
    <property type="match status" value="1"/>
</dbReference>
<sequence length="165" mass="17775">MKKLIIVALVALLAGCGFHLRNALTLPDDIGPVRVVSPDPYSPLAESLAQALARAGASAPADPTATEGVATLEIISERWGDTPLSLDELGRAQEFSLRYATVFALRDGNGKDVVPQQVIELSRDYIAPAADSRGKASERELLSRELRRDMSAAILRRIDAASRLR</sequence>
<dbReference type="AlphaFoldDB" id="A0A1N6P115"/>
<comment type="subunit">
    <text evidence="6">Component of the lipopolysaccharide transport and assembly complex. Interacts with LptD.</text>
</comment>
<proteinExistence type="inferred from homology"/>
<organism evidence="8 9">
    <name type="scientific">Solilutibacter tolerans</name>
    <dbReference type="NCBI Taxonomy" id="1604334"/>
    <lineage>
        <taxon>Bacteria</taxon>
        <taxon>Pseudomonadati</taxon>
        <taxon>Pseudomonadota</taxon>
        <taxon>Gammaproteobacteria</taxon>
        <taxon>Lysobacterales</taxon>
        <taxon>Lysobacteraceae</taxon>
        <taxon>Solilutibacter</taxon>
    </lineage>
</organism>
<dbReference type="EMBL" id="FTLW01000001">
    <property type="protein sequence ID" value="SIP98040.1"/>
    <property type="molecule type" value="Genomic_DNA"/>
</dbReference>
<evidence type="ECO:0000313" key="8">
    <source>
        <dbReference type="EMBL" id="SIP98040.1"/>
    </source>
</evidence>
<dbReference type="OrthoDB" id="7349153at2"/>
<dbReference type="HAMAP" id="MF_01186">
    <property type="entry name" value="LPS_assembly_LptE"/>
    <property type="match status" value="1"/>
</dbReference>
<dbReference type="Proteomes" id="UP000241788">
    <property type="component" value="Unassembled WGS sequence"/>
</dbReference>
<keyword evidence="4 6" id="KW-0998">Cell outer membrane</keyword>
<keyword evidence="1 6" id="KW-0732">Signal</keyword>
<dbReference type="STRING" id="1604334.SAMN05421546_0450"/>
<dbReference type="Pfam" id="PF04390">
    <property type="entry name" value="LptE"/>
    <property type="match status" value="1"/>
</dbReference>
<dbReference type="PANTHER" id="PTHR38098:SF1">
    <property type="entry name" value="LPS-ASSEMBLY LIPOPROTEIN LPTE"/>
    <property type="match status" value="1"/>
</dbReference>
<feature type="chain" id="PRO_5012929876" description="LPS-assembly lipoprotein LptE" evidence="7">
    <location>
        <begin position="24"/>
        <end position="165"/>
    </location>
</feature>
<reference evidence="9" key="1">
    <citation type="submission" date="2017-01" db="EMBL/GenBank/DDBJ databases">
        <authorList>
            <person name="Varghese N."/>
            <person name="Submissions S."/>
        </authorList>
    </citation>
    <scope>NUCLEOTIDE SEQUENCE [LARGE SCALE GENOMIC DNA]</scope>
    <source>
        <strain evidence="9">UM1</strain>
    </source>
</reference>
<accession>A0A1N6P115</accession>
<comment type="subcellular location">
    <subcellularLocation>
        <location evidence="6">Cell outer membrane</location>
        <topology evidence="6">Lipid-anchor</topology>
    </subcellularLocation>
</comment>
<evidence type="ECO:0000256" key="2">
    <source>
        <dbReference type="ARBA" id="ARBA00023136"/>
    </source>
</evidence>
<comment type="similarity">
    <text evidence="6">Belongs to the LptE lipoprotein family.</text>
</comment>
<evidence type="ECO:0000256" key="1">
    <source>
        <dbReference type="ARBA" id="ARBA00022729"/>
    </source>
</evidence>
<name>A0A1N6P115_9GAMM</name>
<protein>
    <recommendedName>
        <fullName evidence="6">LPS-assembly lipoprotein LptE</fullName>
    </recommendedName>
</protein>
<dbReference type="GO" id="GO:0009279">
    <property type="term" value="C:cell outer membrane"/>
    <property type="evidence" value="ECO:0007669"/>
    <property type="project" value="UniProtKB-SubCell"/>
</dbReference>
<comment type="function">
    <text evidence="6">Together with LptD, is involved in the assembly of lipopolysaccharide (LPS) at the surface of the outer membrane. Required for the proper assembly of LptD. Binds LPS and may serve as the LPS recognition site at the outer membrane.</text>
</comment>
<gene>
    <name evidence="6" type="primary">lptE</name>
    <name evidence="8" type="ORF">SAMN05421546_0450</name>
</gene>
<evidence type="ECO:0000256" key="7">
    <source>
        <dbReference type="SAM" id="SignalP"/>
    </source>
</evidence>
<feature type="signal peptide" evidence="7">
    <location>
        <begin position="1"/>
        <end position="23"/>
    </location>
</feature>
<evidence type="ECO:0000256" key="3">
    <source>
        <dbReference type="ARBA" id="ARBA00023139"/>
    </source>
</evidence>
<dbReference type="PANTHER" id="PTHR38098">
    <property type="entry name" value="LPS-ASSEMBLY LIPOPROTEIN LPTE"/>
    <property type="match status" value="1"/>
</dbReference>
<keyword evidence="9" id="KW-1185">Reference proteome</keyword>
<keyword evidence="2 6" id="KW-0472">Membrane</keyword>
<evidence type="ECO:0000256" key="6">
    <source>
        <dbReference type="HAMAP-Rule" id="MF_01186"/>
    </source>
</evidence>
<dbReference type="GO" id="GO:0001530">
    <property type="term" value="F:lipopolysaccharide binding"/>
    <property type="evidence" value="ECO:0007669"/>
    <property type="project" value="TreeGrafter"/>
</dbReference>
<dbReference type="GO" id="GO:0015920">
    <property type="term" value="P:lipopolysaccharide transport"/>
    <property type="evidence" value="ECO:0007669"/>
    <property type="project" value="TreeGrafter"/>
</dbReference>
<dbReference type="InterPro" id="IPR007485">
    <property type="entry name" value="LPS_assembly_LptE"/>
</dbReference>
<dbReference type="GO" id="GO:1990351">
    <property type="term" value="C:transporter complex"/>
    <property type="evidence" value="ECO:0007669"/>
    <property type="project" value="TreeGrafter"/>
</dbReference>
<dbReference type="GO" id="GO:0043165">
    <property type="term" value="P:Gram-negative-bacterium-type cell outer membrane assembly"/>
    <property type="evidence" value="ECO:0007669"/>
    <property type="project" value="UniProtKB-UniRule"/>
</dbReference>
<dbReference type="PROSITE" id="PS51257">
    <property type="entry name" value="PROKAR_LIPOPROTEIN"/>
    <property type="match status" value="1"/>
</dbReference>
<evidence type="ECO:0000256" key="4">
    <source>
        <dbReference type="ARBA" id="ARBA00023237"/>
    </source>
</evidence>
<keyword evidence="5 6" id="KW-0449">Lipoprotein</keyword>
<evidence type="ECO:0000256" key="5">
    <source>
        <dbReference type="ARBA" id="ARBA00023288"/>
    </source>
</evidence>
<evidence type="ECO:0000313" key="9">
    <source>
        <dbReference type="Proteomes" id="UP000241788"/>
    </source>
</evidence>